<dbReference type="EMBL" id="CBXV010000004">
    <property type="protein sequence ID" value="CDM65196.1"/>
    <property type="molecule type" value="Genomic_DNA"/>
</dbReference>
<dbReference type="AlphaFoldDB" id="A0A0B6WVT0"/>
<dbReference type="OrthoDB" id="108733at2"/>
<organism evidence="2 3">
    <name type="scientific">Pyrinomonas methylaliphatogenes</name>
    <dbReference type="NCBI Taxonomy" id="454194"/>
    <lineage>
        <taxon>Bacteria</taxon>
        <taxon>Pseudomonadati</taxon>
        <taxon>Acidobacteriota</taxon>
        <taxon>Blastocatellia</taxon>
        <taxon>Blastocatellales</taxon>
        <taxon>Pyrinomonadaceae</taxon>
        <taxon>Pyrinomonas</taxon>
    </lineage>
</organism>
<reference evidence="2 3" key="2">
    <citation type="submission" date="2015-01" db="EMBL/GenBank/DDBJ databases">
        <title>Complete genome sequence of Pyrinomonas methylaliphatogenes type strain K22T.</title>
        <authorList>
            <person name="Lee K.C.Y."/>
            <person name="Power J.F."/>
            <person name="Dunfield P.F."/>
            <person name="Morgan X.C."/>
            <person name="Huttenhower C."/>
            <person name="Stott M.B."/>
        </authorList>
    </citation>
    <scope>NUCLEOTIDE SEQUENCE [LARGE SCALE GENOMIC DNA]</scope>
    <source>
        <strain evidence="2 3">K22</strain>
    </source>
</reference>
<accession>A0A0B6WVT0</accession>
<dbReference type="InterPro" id="IPR028098">
    <property type="entry name" value="Glyco_trans_4-like_N"/>
</dbReference>
<proteinExistence type="predicted"/>
<dbReference type="STRING" id="454194.PYK22_01194"/>
<dbReference type="SUPFAM" id="SSF53756">
    <property type="entry name" value="UDP-Glycosyltransferase/glycogen phosphorylase"/>
    <property type="match status" value="1"/>
</dbReference>
<feature type="domain" description="Glycosyltransferase subfamily 4-like N-terminal" evidence="1">
    <location>
        <begin position="15"/>
        <end position="164"/>
    </location>
</feature>
<gene>
    <name evidence="2" type="ORF">PYK22_01194</name>
</gene>
<evidence type="ECO:0000259" key="1">
    <source>
        <dbReference type="Pfam" id="PF13439"/>
    </source>
</evidence>
<protein>
    <submittedName>
        <fullName evidence="2">Glycosyltransferase</fullName>
    </submittedName>
</protein>
<dbReference type="Pfam" id="PF13439">
    <property type="entry name" value="Glyco_transf_4"/>
    <property type="match status" value="1"/>
</dbReference>
<reference evidence="2 3" key="1">
    <citation type="submission" date="2013-12" db="EMBL/GenBank/DDBJ databases">
        <authorList>
            <person name="Stott M."/>
        </authorList>
    </citation>
    <scope>NUCLEOTIDE SEQUENCE [LARGE SCALE GENOMIC DNA]</scope>
    <source>
        <strain evidence="2 3">K22</strain>
    </source>
</reference>
<evidence type="ECO:0000313" key="2">
    <source>
        <dbReference type="EMBL" id="CDM65196.1"/>
    </source>
</evidence>
<dbReference type="Pfam" id="PF13692">
    <property type="entry name" value="Glyco_trans_1_4"/>
    <property type="match status" value="1"/>
</dbReference>
<name>A0A0B6WVT0_9BACT</name>
<dbReference type="Proteomes" id="UP000031518">
    <property type="component" value="Unassembled WGS sequence"/>
</dbReference>
<keyword evidence="3" id="KW-1185">Reference proteome</keyword>
<dbReference type="Gene3D" id="3.40.50.2000">
    <property type="entry name" value="Glycogen Phosphorylase B"/>
    <property type="match status" value="2"/>
</dbReference>
<keyword evidence="2" id="KW-0808">Transferase</keyword>
<evidence type="ECO:0000313" key="3">
    <source>
        <dbReference type="Proteomes" id="UP000031518"/>
    </source>
</evidence>
<dbReference type="PANTHER" id="PTHR12526">
    <property type="entry name" value="GLYCOSYLTRANSFERASE"/>
    <property type="match status" value="1"/>
</dbReference>
<dbReference type="PANTHER" id="PTHR12526:SF630">
    <property type="entry name" value="GLYCOSYLTRANSFERASE"/>
    <property type="match status" value="1"/>
</dbReference>
<dbReference type="RefSeq" id="WP_060635387.1">
    <property type="nucleotide sequence ID" value="NZ_CBXV010000004.1"/>
</dbReference>
<dbReference type="CDD" id="cd03811">
    <property type="entry name" value="GT4_GT28_WabH-like"/>
    <property type="match status" value="1"/>
</dbReference>
<dbReference type="GO" id="GO:0016757">
    <property type="term" value="F:glycosyltransferase activity"/>
    <property type="evidence" value="ECO:0007669"/>
    <property type="project" value="UniProtKB-ARBA"/>
</dbReference>
<sequence length="359" mass="39207">MRIGIMHITDTLDAGGAERIAVHLVNLLPRADFAPHLCTTRRDGALGDLVAADVNRLRLVRRHRFDVDAIRRLCAYVREHRIRILHAHGTSLFVAVAAASMPPYPVVVWHDHYGRCEFDDRPVWLYRLATRRVAAIIAVNEKLADWAKKRLRVAAERVWYVPNFAVLPPAELASDLPGERGQRIVCVANFRPAKDHFTLIRAMKRVVTSFPNAHLLLVGVTNDALYRARVSEEIVREGLTGNVSILGQRADVAAILRACDIGVLASASEGFPVTLLEYGLAALPSVATRVGQCAEALDGGRTGLLISPGAPDELAAALCALLGAPDLRARLGEAALRRVQSVYSPSAALKAIERIYALI</sequence>